<dbReference type="Gene3D" id="4.10.430.10">
    <property type="entry name" value="Histone-like protein H-NS, C-terminal domain"/>
    <property type="match status" value="1"/>
</dbReference>
<keyword evidence="4 5" id="KW-0238">DNA-binding</keyword>
<dbReference type="InterPro" id="IPR054180">
    <property type="entry name" value="H-NS-like_N"/>
</dbReference>
<dbReference type="InterPro" id="IPR027454">
    <property type="entry name" value="Histone_HNS_N"/>
</dbReference>
<dbReference type="InterPro" id="IPR037150">
    <property type="entry name" value="H-NS_C_dom_sf"/>
</dbReference>
<dbReference type="GO" id="GO:0009295">
    <property type="term" value="C:nucleoid"/>
    <property type="evidence" value="ECO:0007669"/>
    <property type="project" value="UniProtKB-SubCell"/>
</dbReference>
<name>A0A3N1PAG9_9GAMM</name>
<dbReference type="GO" id="GO:0003681">
    <property type="term" value="F:bent DNA binding"/>
    <property type="evidence" value="ECO:0007669"/>
    <property type="project" value="TreeGrafter"/>
</dbReference>
<dbReference type="GO" id="GO:0003680">
    <property type="term" value="F:minor groove of adenine-thymine-rich DNA binding"/>
    <property type="evidence" value="ECO:0007669"/>
    <property type="project" value="TreeGrafter"/>
</dbReference>
<proteinExistence type="inferred from homology"/>
<dbReference type="Pfam" id="PF00816">
    <property type="entry name" value="Histone_HNS"/>
    <property type="match status" value="1"/>
</dbReference>
<evidence type="ECO:0000259" key="7">
    <source>
        <dbReference type="SMART" id="SM00528"/>
    </source>
</evidence>
<accession>A0A3N1PAG9</accession>
<evidence type="ECO:0000256" key="2">
    <source>
        <dbReference type="ARBA" id="ARBA00010610"/>
    </source>
</evidence>
<evidence type="ECO:0000313" key="9">
    <source>
        <dbReference type="Proteomes" id="UP000268033"/>
    </source>
</evidence>
<dbReference type="SUPFAM" id="SSF81273">
    <property type="entry name" value="H-NS histone-like proteins"/>
    <property type="match status" value="2"/>
</dbReference>
<dbReference type="Pfam" id="PF22470">
    <property type="entry name" value="Histone_HNS_N"/>
    <property type="match status" value="1"/>
</dbReference>
<feature type="domain" description="DNA-binding protein H-NS-like C-terminal" evidence="7">
    <location>
        <begin position="87"/>
        <end position="133"/>
    </location>
</feature>
<comment type="similarity">
    <text evidence="2 5">Belongs to the histone-like protein H-NS family.</text>
</comment>
<dbReference type="GO" id="GO:0001217">
    <property type="term" value="F:DNA-binding transcription repressor activity"/>
    <property type="evidence" value="ECO:0007669"/>
    <property type="project" value="TreeGrafter"/>
</dbReference>
<dbReference type="STRING" id="584787.GCA_001247655_03915"/>
<dbReference type="AlphaFoldDB" id="A0A3N1PAG9"/>
<dbReference type="InterPro" id="IPR027444">
    <property type="entry name" value="H-NS_C_dom"/>
</dbReference>
<evidence type="ECO:0000256" key="3">
    <source>
        <dbReference type="ARBA" id="ARBA00022490"/>
    </source>
</evidence>
<dbReference type="Gene3D" id="1.10.287.1050">
    <property type="entry name" value="H-NS histone-like proteins"/>
    <property type="match status" value="1"/>
</dbReference>
<dbReference type="PANTHER" id="PTHR38097:SF2">
    <property type="entry name" value="DNA-BINDING PROTEIN STPA"/>
    <property type="match status" value="1"/>
</dbReference>
<dbReference type="SMART" id="SM00528">
    <property type="entry name" value="HNS"/>
    <property type="match status" value="1"/>
</dbReference>
<dbReference type="GO" id="GO:0046983">
    <property type="term" value="F:protein dimerization activity"/>
    <property type="evidence" value="ECO:0007669"/>
    <property type="project" value="InterPro"/>
</dbReference>
<dbReference type="RefSeq" id="WP_050659376.1">
    <property type="nucleotide sequence ID" value="NZ_JBLXAC010000006.1"/>
</dbReference>
<evidence type="ECO:0000256" key="1">
    <source>
        <dbReference type="ARBA" id="ARBA00004453"/>
    </source>
</evidence>
<keyword evidence="9" id="KW-1185">Reference proteome</keyword>
<gene>
    <name evidence="8" type="ORF">EDC28_106289</name>
</gene>
<dbReference type="PANTHER" id="PTHR38097">
    <property type="match status" value="1"/>
</dbReference>
<keyword evidence="6" id="KW-0175">Coiled coil</keyword>
<organism evidence="8 9">
    <name type="scientific">Gallaecimonas pentaromativorans</name>
    <dbReference type="NCBI Taxonomy" id="584787"/>
    <lineage>
        <taxon>Bacteria</taxon>
        <taxon>Pseudomonadati</taxon>
        <taxon>Pseudomonadota</taxon>
        <taxon>Gammaproteobacteria</taxon>
        <taxon>Enterobacterales</taxon>
        <taxon>Gallaecimonadaceae</taxon>
        <taxon>Gallaecimonas</taxon>
    </lineage>
</organism>
<dbReference type="EMBL" id="RJUL01000006">
    <property type="protein sequence ID" value="ROQ25039.1"/>
    <property type="molecule type" value="Genomic_DNA"/>
</dbReference>
<evidence type="ECO:0000313" key="8">
    <source>
        <dbReference type="EMBL" id="ROQ25039.1"/>
    </source>
</evidence>
<comment type="subcellular location">
    <subcellularLocation>
        <location evidence="1">Cytoplasm</location>
        <location evidence="1">Nucleoid</location>
    </subcellularLocation>
</comment>
<dbReference type="GO" id="GO:0000976">
    <property type="term" value="F:transcription cis-regulatory region binding"/>
    <property type="evidence" value="ECO:0007669"/>
    <property type="project" value="TreeGrafter"/>
</dbReference>
<evidence type="ECO:0000256" key="5">
    <source>
        <dbReference type="PIRNR" id="PIRNR002096"/>
    </source>
</evidence>
<evidence type="ECO:0000256" key="4">
    <source>
        <dbReference type="ARBA" id="ARBA00023125"/>
    </source>
</evidence>
<sequence>MSDFLQILGNQRRLNAATKELTLAELEEIKGKLDAIIASRAEEEAERQKEEAERTAKIDELRKAMAEAGISAEDILGGAAAAPSRRGGKGAKRPAKYRLEKDGEEHQWTGIGRMPKVFKEIVDNGGSLDKYLIK</sequence>
<protein>
    <recommendedName>
        <fullName evidence="5">DNA-binding protein</fullName>
    </recommendedName>
</protein>
<dbReference type="PIRSF" id="PIRSF002096">
    <property type="entry name" value="HnS"/>
    <property type="match status" value="1"/>
</dbReference>
<keyword evidence="3" id="KW-0963">Cytoplasm</keyword>
<dbReference type="GO" id="GO:0030527">
    <property type="term" value="F:structural constituent of chromatin"/>
    <property type="evidence" value="ECO:0007669"/>
    <property type="project" value="InterPro"/>
</dbReference>
<dbReference type="GO" id="GO:0032993">
    <property type="term" value="C:protein-DNA complex"/>
    <property type="evidence" value="ECO:0007669"/>
    <property type="project" value="TreeGrafter"/>
</dbReference>
<feature type="coiled-coil region" evidence="6">
    <location>
        <begin position="26"/>
        <end position="67"/>
    </location>
</feature>
<evidence type="ECO:0000256" key="6">
    <source>
        <dbReference type="SAM" id="Coils"/>
    </source>
</evidence>
<dbReference type="GO" id="GO:0005829">
    <property type="term" value="C:cytosol"/>
    <property type="evidence" value="ECO:0007669"/>
    <property type="project" value="TreeGrafter"/>
</dbReference>
<comment type="caution">
    <text evidence="8">The sequence shown here is derived from an EMBL/GenBank/DDBJ whole genome shotgun (WGS) entry which is preliminary data.</text>
</comment>
<dbReference type="InterPro" id="IPR001801">
    <property type="entry name" value="Histone_HNS"/>
</dbReference>
<reference evidence="8 9" key="1">
    <citation type="submission" date="2018-11" db="EMBL/GenBank/DDBJ databases">
        <title>Genomic Encyclopedia of Type Strains, Phase IV (KMG-IV): sequencing the most valuable type-strain genomes for metagenomic binning, comparative biology and taxonomic classification.</title>
        <authorList>
            <person name="Goeker M."/>
        </authorList>
    </citation>
    <scope>NUCLEOTIDE SEQUENCE [LARGE SCALE GENOMIC DNA]</scope>
    <source>
        <strain evidence="8 9">DSM 21945</strain>
    </source>
</reference>
<dbReference type="Proteomes" id="UP000268033">
    <property type="component" value="Unassembled WGS sequence"/>
</dbReference>
<dbReference type="OrthoDB" id="6088948at2"/>